<keyword evidence="6" id="KW-0552">Olfaction</keyword>
<dbReference type="GO" id="GO:0005044">
    <property type="term" value="F:scavenger receptor activity"/>
    <property type="evidence" value="ECO:0007669"/>
    <property type="project" value="TreeGrafter"/>
</dbReference>
<keyword evidence="11" id="KW-0325">Glycoprotein</keyword>
<dbReference type="InterPro" id="IPR002159">
    <property type="entry name" value="CD36_fam"/>
</dbReference>
<dbReference type="Pfam" id="PF01130">
    <property type="entry name" value="CD36"/>
    <property type="match status" value="1"/>
</dbReference>
<keyword evidence="3" id="KW-1003">Cell membrane</keyword>
<keyword evidence="7 12" id="KW-1133">Transmembrane helix</keyword>
<reference evidence="13" key="1">
    <citation type="submission" date="2017-06" db="EMBL/GenBank/DDBJ databases">
        <title>Comparative transcriptome analysis of chemosensory genes in two sister blister beetles provides insights into chemosensory adaptability.</title>
        <authorList>
            <person name="Wu Y."/>
            <person name="Chen X."/>
        </authorList>
    </citation>
    <scope>NUCLEOTIDE SEQUENCE</scope>
</reference>
<comment type="subcellular location">
    <subcellularLocation>
        <location evidence="1">Cell membrane</location>
        <topology evidence="1">Multi-pass membrane protein</topology>
    </subcellularLocation>
</comment>
<comment type="similarity">
    <text evidence="2">Belongs to the CD36 family.</text>
</comment>
<keyword evidence="8 12" id="KW-0472">Membrane</keyword>
<evidence type="ECO:0000256" key="4">
    <source>
        <dbReference type="ARBA" id="ARBA00022606"/>
    </source>
</evidence>
<dbReference type="EMBL" id="MF385076">
    <property type="protein sequence ID" value="AWT23248.1"/>
    <property type="molecule type" value="mRNA"/>
</dbReference>
<name>A0A2U9NK43_9CUCU</name>
<keyword evidence="9" id="KW-1015">Disulfide bond</keyword>
<evidence type="ECO:0000256" key="12">
    <source>
        <dbReference type="SAM" id="Phobius"/>
    </source>
</evidence>
<dbReference type="PANTHER" id="PTHR11923:SF69">
    <property type="entry name" value="SENSORY NEURON MEMBRANE PROTEIN 1"/>
    <property type="match status" value="1"/>
</dbReference>
<dbReference type="GO" id="GO:0007608">
    <property type="term" value="P:sensory perception of smell"/>
    <property type="evidence" value="ECO:0007669"/>
    <property type="project" value="UniProtKB-KW"/>
</dbReference>
<organism evidence="13">
    <name type="scientific">Hycleus cichorii</name>
    <dbReference type="NCBI Taxonomy" id="1270216"/>
    <lineage>
        <taxon>Eukaryota</taxon>
        <taxon>Metazoa</taxon>
        <taxon>Ecdysozoa</taxon>
        <taxon>Arthropoda</taxon>
        <taxon>Hexapoda</taxon>
        <taxon>Insecta</taxon>
        <taxon>Pterygota</taxon>
        <taxon>Neoptera</taxon>
        <taxon>Endopterygota</taxon>
        <taxon>Coleoptera</taxon>
        <taxon>Polyphaga</taxon>
        <taxon>Cucujiformia</taxon>
        <taxon>Meloidae</taxon>
        <taxon>Meloinae</taxon>
        <taxon>Hycleus</taxon>
    </lineage>
</organism>
<sequence length="144" mass="16674">MQLYAKILIISAIFTVGSLIFFYAAFPHIFKAIVKSQTALRPGNIVRKYYLKLPIPLDFRVYFFNISNPEQVQNGEVPDLMEIGPYCYDAYKEKIDALDNNTEDTLTYTPYETYFFNQERSGRLSQDDYVTILNPLTVVSLSTR</sequence>
<evidence type="ECO:0000256" key="9">
    <source>
        <dbReference type="ARBA" id="ARBA00023157"/>
    </source>
</evidence>
<evidence type="ECO:0000256" key="6">
    <source>
        <dbReference type="ARBA" id="ARBA00022725"/>
    </source>
</evidence>
<dbReference type="PANTHER" id="PTHR11923">
    <property type="entry name" value="SCAVENGER RECEPTOR CLASS B TYPE-1 SR-B1"/>
    <property type="match status" value="1"/>
</dbReference>
<evidence type="ECO:0000256" key="11">
    <source>
        <dbReference type="ARBA" id="ARBA00023180"/>
    </source>
</evidence>
<evidence type="ECO:0000313" key="13">
    <source>
        <dbReference type="EMBL" id="AWT23248.1"/>
    </source>
</evidence>
<evidence type="ECO:0000256" key="7">
    <source>
        <dbReference type="ARBA" id="ARBA00022989"/>
    </source>
</evidence>
<keyword evidence="5 12" id="KW-0812">Transmembrane</keyword>
<protein>
    <submittedName>
        <fullName evidence="13">SNMP1a</fullName>
    </submittedName>
</protein>
<evidence type="ECO:0000256" key="8">
    <source>
        <dbReference type="ARBA" id="ARBA00023136"/>
    </source>
</evidence>
<dbReference type="GO" id="GO:0005886">
    <property type="term" value="C:plasma membrane"/>
    <property type="evidence" value="ECO:0007669"/>
    <property type="project" value="UniProtKB-SubCell"/>
</dbReference>
<dbReference type="AlphaFoldDB" id="A0A2U9NK43"/>
<evidence type="ECO:0000256" key="5">
    <source>
        <dbReference type="ARBA" id="ARBA00022692"/>
    </source>
</evidence>
<keyword evidence="10" id="KW-0675">Receptor</keyword>
<accession>A0A2U9NK43</accession>
<dbReference type="GO" id="GO:0005737">
    <property type="term" value="C:cytoplasm"/>
    <property type="evidence" value="ECO:0007669"/>
    <property type="project" value="TreeGrafter"/>
</dbReference>
<dbReference type="PRINTS" id="PR01609">
    <property type="entry name" value="CD36FAMILY"/>
</dbReference>
<keyword evidence="4" id="KW-0716">Sensory transduction</keyword>
<evidence type="ECO:0000256" key="2">
    <source>
        <dbReference type="ARBA" id="ARBA00010532"/>
    </source>
</evidence>
<evidence type="ECO:0000256" key="1">
    <source>
        <dbReference type="ARBA" id="ARBA00004651"/>
    </source>
</evidence>
<proteinExistence type="evidence at transcript level"/>
<evidence type="ECO:0000256" key="10">
    <source>
        <dbReference type="ARBA" id="ARBA00023170"/>
    </source>
</evidence>
<feature type="transmembrane region" description="Helical" evidence="12">
    <location>
        <begin position="7"/>
        <end position="26"/>
    </location>
</feature>
<evidence type="ECO:0000256" key="3">
    <source>
        <dbReference type="ARBA" id="ARBA00022475"/>
    </source>
</evidence>